<reference evidence="1 2" key="1">
    <citation type="submission" date="2014-12" db="EMBL/GenBank/DDBJ databases">
        <title>Genome assembly of Enhygromyxa salina DSM 15201.</title>
        <authorList>
            <person name="Sharma G."/>
            <person name="Subramanian S."/>
        </authorList>
    </citation>
    <scope>NUCLEOTIDE SEQUENCE [LARGE SCALE GENOMIC DNA]</scope>
    <source>
        <strain evidence="1 2">DSM 15201</strain>
    </source>
</reference>
<sequence length="549" mass="61397">MRSLASAATAMTRAEPREMAEQLRRAWRDSKDPSLAGIYELLLSATPSEALEGDDPSERARAWRERAMRARGEPLELPVLLAEPSHPDLPEIERLQLLGRWTPDPLLAGAMVERLRLALVTRERVGAAQIIADTIRLLAAQRDPRQLDTLELLARDARLSSDLTRQLQAVIAGLRSVSLTPLDASARAALAPLEQRARALRSEQAVRAALLEAVHADPDADEPRLVYADWLTSHGDPRGEFITLQLERSGRPMAAPSARERALLRRHEAEWTGVLHSVLSPEGRVFERGFIAAGSIEASRLDRDLIRAGSWATLRGLDGHVPIQLVFSGRLDRLRTLYGFLSFERFVQIRASGRLEAVEDYECSLADYNVRFDTPLGLRSLLVRQALDERLRALLGSPACAGLEQLGVYYEPERIGSASRRWTGDHRERASLRARYQLLSVELPPHIQRLRMLDAETSRASRPLGCELNFERDADGRLSRVRLDLHPKPSEAHLSDHARAREVVGMLEPLLGQLTRVTLGDVGDYDRDALAEQLRAWTHDRPDLELVLG</sequence>
<accession>A0A0C2CYP5</accession>
<name>A0A0C2CYP5_9BACT</name>
<proteinExistence type="predicted"/>
<dbReference type="EMBL" id="JMCC02000066">
    <property type="protein sequence ID" value="KIG14735.1"/>
    <property type="molecule type" value="Genomic_DNA"/>
</dbReference>
<evidence type="ECO:0000313" key="2">
    <source>
        <dbReference type="Proteomes" id="UP000031599"/>
    </source>
</evidence>
<dbReference type="InterPro" id="IPR014338">
    <property type="entry name" value="CHP02996_rpt-companion-dom"/>
</dbReference>
<protein>
    <submittedName>
        <fullName evidence="1">Uncharacterized protein</fullName>
    </submittedName>
</protein>
<evidence type="ECO:0000313" key="1">
    <source>
        <dbReference type="EMBL" id="KIG14735.1"/>
    </source>
</evidence>
<comment type="caution">
    <text evidence="1">The sequence shown here is derived from an EMBL/GenBank/DDBJ whole genome shotgun (WGS) entry which is preliminary data.</text>
</comment>
<dbReference type="Proteomes" id="UP000031599">
    <property type="component" value="Unassembled WGS sequence"/>
</dbReference>
<dbReference type="NCBIfam" id="TIGR02996">
    <property type="entry name" value="rpt_mate_G_obs"/>
    <property type="match status" value="1"/>
</dbReference>
<organism evidence="1 2">
    <name type="scientific">Enhygromyxa salina</name>
    <dbReference type="NCBI Taxonomy" id="215803"/>
    <lineage>
        <taxon>Bacteria</taxon>
        <taxon>Pseudomonadati</taxon>
        <taxon>Myxococcota</taxon>
        <taxon>Polyangia</taxon>
        <taxon>Nannocystales</taxon>
        <taxon>Nannocystaceae</taxon>
        <taxon>Enhygromyxa</taxon>
    </lineage>
</organism>
<gene>
    <name evidence="1" type="ORF">DB30_06321</name>
</gene>
<dbReference type="AlphaFoldDB" id="A0A0C2CYP5"/>